<accession>A0A3M2ZXK1</accession>
<feature type="transmembrane region" description="Helical" evidence="1">
    <location>
        <begin position="207"/>
        <end position="228"/>
    </location>
</feature>
<evidence type="ECO:0000313" key="2">
    <source>
        <dbReference type="EMBL" id="RML92919.1"/>
    </source>
</evidence>
<keyword evidence="1" id="KW-0472">Membrane</keyword>
<sequence>MIVKMAGNDINLILSDDDSEDQFIQVPIKKKDFGDFITSLLGQPETINGRKNGSFKIDHAWLVNLHHLIEQRIKLQAKSTLVDFTAVVSYHDAPERTITTAKGFINFHETRITTTKSIVLTWTYLVSFPGKPAPEKQEISVRFIADPSILITRPEAAFNRIDAQSGGLAIFTVAHTERTWGDDITGLLVREVDECFKSDTFYDKHNGVITGVSALVCVAVGLFLPGYLEELIRYKEATNLFATALPNGISFSSLDIDAKLNLIITILQPSNQLHAVGTGYRILSLFCSLAIAVAVLTVFDPKKKSHILLTKKDITEKESYDKKERFKIFKALLSVVSAVAL</sequence>
<keyword evidence="1" id="KW-1133">Transmembrane helix</keyword>
<reference evidence="2 3" key="1">
    <citation type="submission" date="2018-08" db="EMBL/GenBank/DDBJ databases">
        <title>Recombination of ecologically and evolutionarily significant loci maintains genetic cohesion in the Pseudomonas syringae species complex.</title>
        <authorList>
            <person name="Dillon M."/>
            <person name="Thakur S."/>
            <person name="Almeida R.N.D."/>
            <person name="Weir B.S."/>
            <person name="Guttman D.S."/>
        </authorList>
    </citation>
    <scope>NUCLEOTIDE SEQUENCE [LARGE SCALE GENOMIC DNA]</scope>
    <source>
        <strain evidence="2 3">88_10</strain>
    </source>
</reference>
<comment type="caution">
    <text evidence="2">The sequence shown here is derived from an EMBL/GenBank/DDBJ whole genome shotgun (WGS) entry which is preliminary data.</text>
</comment>
<proteinExistence type="predicted"/>
<gene>
    <name evidence="2" type="ORF">APX70_06036</name>
</gene>
<feature type="transmembrane region" description="Helical" evidence="1">
    <location>
        <begin position="279"/>
        <end position="299"/>
    </location>
</feature>
<protein>
    <submittedName>
        <fullName evidence="2">Uncharacterized protein</fullName>
    </submittedName>
</protein>
<name>A0A3M2ZXK1_PSEYM</name>
<feature type="non-terminal residue" evidence="2">
    <location>
        <position position="341"/>
    </location>
</feature>
<dbReference type="Proteomes" id="UP000282378">
    <property type="component" value="Unassembled WGS sequence"/>
</dbReference>
<organism evidence="2 3">
    <name type="scientific">Pseudomonas syringae pv. maculicola</name>
    <dbReference type="NCBI Taxonomy" id="59511"/>
    <lineage>
        <taxon>Bacteria</taxon>
        <taxon>Pseudomonadati</taxon>
        <taxon>Pseudomonadota</taxon>
        <taxon>Gammaproteobacteria</taxon>
        <taxon>Pseudomonadales</taxon>
        <taxon>Pseudomonadaceae</taxon>
        <taxon>Pseudomonas</taxon>
    </lineage>
</organism>
<dbReference type="AlphaFoldDB" id="A0A3M2ZXK1"/>
<dbReference type="EMBL" id="RBNL01001136">
    <property type="protein sequence ID" value="RML92919.1"/>
    <property type="molecule type" value="Genomic_DNA"/>
</dbReference>
<keyword evidence="1" id="KW-0812">Transmembrane</keyword>
<evidence type="ECO:0000313" key="3">
    <source>
        <dbReference type="Proteomes" id="UP000282378"/>
    </source>
</evidence>
<evidence type="ECO:0000256" key="1">
    <source>
        <dbReference type="SAM" id="Phobius"/>
    </source>
</evidence>